<gene>
    <name evidence="3" type="primary">g167</name>
    <name evidence="3" type="ORF">VP750_LOCUS140</name>
</gene>
<accession>A0ABP1FI13</accession>
<name>A0ABP1FI13_9CHLO</name>
<keyword evidence="4" id="KW-1185">Reference proteome</keyword>
<comment type="caution">
    <text evidence="3">The sequence shown here is derived from an EMBL/GenBank/DDBJ whole genome shotgun (WGS) entry which is preliminary data.</text>
</comment>
<organism evidence="3 4">
    <name type="scientific">Coccomyxa viridis</name>
    <dbReference type="NCBI Taxonomy" id="1274662"/>
    <lineage>
        <taxon>Eukaryota</taxon>
        <taxon>Viridiplantae</taxon>
        <taxon>Chlorophyta</taxon>
        <taxon>core chlorophytes</taxon>
        <taxon>Trebouxiophyceae</taxon>
        <taxon>Trebouxiophyceae incertae sedis</taxon>
        <taxon>Coccomyxaceae</taxon>
        <taxon>Coccomyxa</taxon>
    </lineage>
</organism>
<dbReference type="PROSITE" id="PS00036">
    <property type="entry name" value="BZIP_BASIC"/>
    <property type="match status" value="1"/>
</dbReference>
<protein>
    <submittedName>
        <fullName evidence="3">G167 protein</fullName>
    </submittedName>
</protein>
<dbReference type="Proteomes" id="UP001497392">
    <property type="component" value="Unassembled WGS sequence"/>
</dbReference>
<evidence type="ECO:0000259" key="2">
    <source>
        <dbReference type="PROSITE" id="PS00036"/>
    </source>
</evidence>
<proteinExistence type="predicted"/>
<feature type="compositionally biased region" description="Basic and acidic residues" evidence="1">
    <location>
        <begin position="107"/>
        <end position="120"/>
    </location>
</feature>
<dbReference type="InterPro" id="IPR046347">
    <property type="entry name" value="bZIP_sf"/>
</dbReference>
<dbReference type="SMART" id="SM00338">
    <property type="entry name" value="BRLZ"/>
    <property type="match status" value="1"/>
</dbReference>
<evidence type="ECO:0000313" key="4">
    <source>
        <dbReference type="Proteomes" id="UP001497392"/>
    </source>
</evidence>
<dbReference type="EMBL" id="CAXHTA020000001">
    <property type="protein sequence ID" value="CAL5218481.1"/>
    <property type="molecule type" value="Genomic_DNA"/>
</dbReference>
<dbReference type="Gene3D" id="1.20.5.170">
    <property type="match status" value="1"/>
</dbReference>
<feature type="domain" description="BZIP" evidence="2">
    <location>
        <begin position="114"/>
        <end position="129"/>
    </location>
</feature>
<dbReference type="InterPro" id="IPR004827">
    <property type="entry name" value="bZIP"/>
</dbReference>
<evidence type="ECO:0000256" key="1">
    <source>
        <dbReference type="SAM" id="MobiDB-lite"/>
    </source>
</evidence>
<feature type="region of interest" description="Disordered" evidence="1">
    <location>
        <begin position="98"/>
        <end position="127"/>
    </location>
</feature>
<dbReference type="Pfam" id="PF00170">
    <property type="entry name" value="bZIP_1"/>
    <property type="match status" value="1"/>
</dbReference>
<evidence type="ECO:0000313" key="3">
    <source>
        <dbReference type="EMBL" id="CAL5218481.1"/>
    </source>
</evidence>
<reference evidence="3 4" key="1">
    <citation type="submission" date="2024-06" db="EMBL/GenBank/DDBJ databases">
        <authorList>
            <person name="Kraege A."/>
            <person name="Thomma B."/>
        </authorList>
    </citation>
    <scope>NUCLEOTIDE SEQUENCE [LARGE SCALE GENOMIC DNA]</scope>
</reference>
<dbReference type="SUPFAM" id="SSF57959">
    <property type="entry name" value="Leucine zipper domain"/>
    <property type="match status" value="1"/>
</dbReference>
<sequence>MDPRRPGLPQYDPRIVGEEGMSRGQLAGQYGLLPGHTFPMQARHLQPENDYGIGVRELAMPPMGPPYLPGYNHLSTEQQLADLFSSQLELLGSPLNGAEESSAQQEGEEKPRSKMQEKNRRAQRRFRERQKTKFIELNTRVEELEGVIGELLSEKTRLEDRTSFLEKALECRSSSSESNLSAMPRSGSQDVPELQGAAQLGTQLPASASGGALALPAGINPEDIAEGSIRFFHDDLCLSIPFKGEHFMSIDAIKALTPRELILLYERYVEQLRRCLLLEASEQPNANASMGVVKLANEISTLLLRSWALNPVLMRQLFQQLNGTDRVTQAVYARVADMLEMSMEQRLNFVAVNKTFQARRKVLLDQRQSIYGLMQRPTTRYNNAEDIIVEFLKAHDAMNTLKSNLRQEHWESLSWASTCHQLLTPWQMATLLVETHPQWYDLCALSNALEERETKGESRGALPAPASPL</sequence>